<dbReference type="InterPro" id="IPR003000">
    <property type="entry name" value="Sirtuin"/>
</dbReference>
<reference evidence="13" key="1">
    <citation type="journal article" date="2020" name="J. Eukaryot. Microbiol.">
        <title>De novo Sequencing, Assembly and Annotation of the Transcriptome for the Free-Living Testate Amoeba Arcella intermedia.</title>
        <authorList>
            <person name="Ribeiro G.M."/>
            <person name="Porfirio-Sousa A.L."/>
            <person name="Maurer-Alcala X.X."/>
            <person name="Katz L.A."/>
            <person name="Lahr D.J.G."/>
        </authorList>
    </citation>
    <scope>NUCLEOTIDE SEQUENCE</scope>
</reference>
<evidence type="ECO:0000256" key="9">
    <source>
        <dbReference type="ARBA" id="ARBA00043038"/>
    </source>
</evidence>
<evidence type="ECO:0000313" key="13">
    <source>
        <dbReference type="EMBL" id="NDV34617.1"/>
    </source>
</evidence>
<evidence type="ECO:0000256" key="6">
    <source>
        <dbReference type="ARBA" id="ARBA00023027"/>
    </source>
</evidence>
<protein>
    <recommendedName>
        <fullName evidence="9">Regulatory protein SIR2 homolog 7</fullName>
    </recommendedName>
    <alternativeName>
        <fullName evidence="8">SIR2-like protein 7</fullName>
    </alternativeName>
</protein>
<comment type="similarity">
    <text evidence="7">Belongs to the sirtuin family. Class IV subfamily.</text>
</comment>
<evidence type="ECO:0000256" key="10">
    <source>
        <dbReference type="PROSITE-ProRule" id="PRU00236"/>
    </source>
</evidence>
<dbReference type="PANTHER" id="PTHR11085:SF1">
    <property type="entry name" value="NAD-DEPENDENT PROTEIN DEACETYLASE SIRTUIN-7"/>
    <property type="match status" value="1"/>
</dbReference>
<dbReference type="GO" id="GO:0046872">
    <property type="term" value="F:metal ion binding"/>
    <property type="evidence" value="ECO:0007669"/>
    <property type="project" value="UniProtKB-KW"/>
</dbReference>
<dbReference type="AlphaFoldDB" id="A0A6B2LCP3"/>
<dbReference type="GO" id="GO:0005634">
    <property type="term" value="C:nucleus"/>
    <property type="evidence" value="ECO:0007669"/>
    <property type="project" value="TreeGrafter"/>
</dbReference>
<dbReference type="EMBL" id="GIBP01005648">
    <property type="protein sequence ID" value="NDV34617.1"/>
    <property type="molecule type" value="Transcribed_RNA"/>
</dbReference>
<dbReference type="InterPro" id="IPR029035">
    <property type="entry name" value="DHS-like_NAD/FAD-binding_dom"/>
</dbReference>
<evidence type="ECO:0000256" key="1">
    <source>
        <dbReference type="ARBA" id="ARBA00001947"/>
    </source>
</evidence>
<dbReference type="GO" id="GO:0017136">
    <property type="term" value="F:histone deacetylase activity, NAD-dependent"/>
    <property type="evidence" value="ECO:0007669"/>
    <property type="project" value="TreeGrafter"/>
</dbReference>
<evidence type="ECO:0000256" key="11">
    <source>
        <dbReference type="SAM" id="MobiDB-lite"/>
    </source>
</evidence>
<dbReference type="PROSITE" id="PS50305">
    <property type="entry name" value="SIRTUIN"/>
    <property type="match status" value="1"/>
</dbReference>
<evidence type="ECO:0000259" key="12">
    <source>
        <dbReference type="PROSITE" id="PS50305"/>
    </source>
</evidence>
<dbReference type="Gene3D" id="2.20.28.200">
    <property type="match status" value="1"/>
</dbReference>
<evidence type="ECO:0000256" key="7">
    <source>
        <dbReference type="ARBA" id="ARBA00038170"/>
    </source>
</evidence>
<evidence type="ECO:0000256" key="2">
    <source>
        <dbReference type="ARBA" id="ARBA00022553"/>
    </source>
</evidence>
<dbReference type="InterPro" id="IPR026590">
    <property type="entry name" value="Ssirtuin_cat_dom"/>
</dbReference>
<keyword evidence="4 10" id="KW-0479">Metal-binding</keyword>
<dbReference type="InterPro" id="IPR050134">
    <property type="entry name" value="NAD-dep_sirtuin_deacylases"/>
</dbReference>
<proteinExistence type="inferred from homology"/>
<feature type="binding site" evidence="10">
    <location>
        <position position="123"/>
    </location>
    <ligand>
        <name>Zn(2+)</name>
        <dbReference type="ChEBI" id="CHEBI:29105"/>
    </ligand>
</feature>
<evidence type="ECO:0000256" key="8">
    <source>
        <dbReference type="ARBA" id="ARBA00041832"/>
    </source>
</evidence>
<feature type="domain" description="Deacetylase sirtuin-type" evidence="12">
    <location>
        <begin position="7"/>
        <end position="251"/>
    </location>
</feature>
<keyword evidence="5 10" id="KW-0862">Zinc</keyword>
<dbReference type="SUPFAM" id="SSF52467">
    <property type="entry name" value="DHS-like NAD/FAD-binding domain"/>
    <property type="match status" value="1"/>
</dbReference>
<feature type="active site" description="Proton acceptor" evidence="10">
    <location>
        <position position="115"/>
    </location>
</feature>
<keyword evidence="6" id="KW-0520">NAD</keyword>
<keyword evidence="2" id="KW-0597">Phosphoprotein</keyword>
<accession>A0A6B2LCP3</accession>
<comment type="cofactor">
    <cofactor evidence="1">
        <name>Zn(2+)</name>
        <dbReference type="ChEBI" id="CHEBI:29105"/>
    </cofactor>
</comment>
<feature type="binding site" evidence="10">
    <location>
        <position position="155"/>
    </location>
    <ligand>
        <name>Zn(2+)</name>
        <dbReference type="ChEBI" id="CHEBI:29105"/>
    </ligand>
</feature>
<dbReference type="GO" id="GO:0070403">
    <property type="term" value="F:NAD+ binding"/>
    <property type="evidence" value="ECO:0007669"/>
    <property type="project" value="InterPro"/>
</dbReference>
<feature type="region of interest" description="Disordered" evidence="11">
    <location>
        <begin position="251"/>
        <end position="280"/>
    </location>
</feature>
<sequence length="280" mass="31637">MEFEESEAEVSRKVKEVAKLVQEGKHVVFYSGAGISTSANIPDFRGPEGVWTLKDKGKLLEEGKIIPIDQIKPTYAHYAITHLLRKRWVHFVITTNMDALHLRSGTPPHLLIEQHGNSFKEICSKCKMTFLRSYMVTETVEDPRVHTTGRRCTFCGGELMDTIVHFSEAFRGMHDEVISLYHARKADVAVVMGTSMNVQPNASFPDLCFQNEGKLVIVNLQKTPYDNVAAVRVFARTDVFMRKLMEEMKEEEFDRETDLRETWDGDGSAGGSEDGSCIIS</sequence>
<feature type="binding site" evidence="10">
    <location>
        <position position="126"/>
    </location>
    <ligand>
        <name>Zn(2+)</name>
        <dbReference type="ChEBI" id="CHEBI:29105"/>
    </ligand>
</feature>
<evidence type="ECO:0000256" key="4">
    <source>
        <dbReference type="ARBA" id="ARBA00022723"/>
    </source>
</evidence>
<dbReference type="Gene3D" id="3.40.50.1220">
    <property type="entry name" value="TPP-binding domain"/>
    <property type="match status" value="1"/>
</dbReference>
<organism evidence="13">
    <name type="scientific">Arcella intermedia</name>
    <dbReference type="NCBI Taxonomy" id="1963864"/>
    <lineage>
        <taxon>Eukaryota</taxon>
        <taxon>Amoebozoa</taxon>
        <taxon>Tubulinea</taxon>
        <taxon>Elardia</taxon>
        <taxon>Arcellinida</taxon>
        <taxon>Sphaerothecina</taxon>
        <taxon>Arcellidae</taxon>
        <taxon>Arcella</taxon>
    </lineage>
</organism>
<evidence type="ECO:0000256" key="3">
    <source>
        <dbReference type="ARBA" id="ARBA00022679"/>
    </source>
</evidence>
<keyword evidence="3" id="KW-0808">Transferase</keyword>
<feature type="binding site" evidence="10">
    <location>
        <position position="152"/>
    </location>
    <ligand>
        <name>Zn(2+)</name>
        <dbReference type="ChEBI" id="CHEBI:29105"/>
    </ligand>
</feature>
<dbReference type="Pfam" id="PF02146">
    <property type="entry name" value="SIR2"/>
    <property type="match status" value="1"/>
</dbReference>
<name>A0A6B2LCP3_9EUKA</name>
<dbReference type="PANTHER" id="PTHR11085">
    <property type="entry name" value="NAD-DEPENDENT PROTEIN DEACYLASE SIRTUIN-5, MITOCHONDRIAL-RELATED"/>
    <property type="match status" value="1"/>
</dbReference>
<evidence type="ECO:0000256" key="5">
    <source>
        <dbReference type="ARBA" id="ARBA00022833"/>
    </source>
</evidence>